<evidence type="ECO:0000313" key="1">
    <source>
        <dbReference type="EMBL" id="KAH7949630.1"/>
    </source>
</evidence>
<evidence type="ECO:0000313" key="2">
    <source>
        <dbReference type="Proteomes" id="UP000821865"/>
    </source>
</evidence>
<keyword evidence="2" id="KW-1185">Reference proteome</keyword>
<reference evidence="1" key="1">
    <citation type="submission" date="2020-05" db="EMBL/GenBank/DDBJ databases">
        <title>Large-scale comparative analyses of tick genomes elucidate their genetic diversity and vector capacities.</title>
        <authorList>
            <person name="Jia N."/>
            <person name="Wang J."/>
            <person name="Shi W."/>
            <person name="Du L."/>
            <person name="Sun Y."/>
            <person name="Zhan W."/>
            <person name="Jiang J."/>
            <person name="Wang Q."/>
            <person name="Zhang B."/>
            <person name="Ji P."/>
            <person name="Sakyi L.B."/>
            <person name="Cui X."/>
            <person name="Yuan T."/>
            <person name="Jiang B."/>
            <person name="Yang W."/>
            <person name="Lam T.T.-Y."/>
            <person name="Chang Q."/>
            <person name="Ding S."/>
            <person name="Wang X."/>
            <person name="Zhu J."/>
            <person name="Ruan X."/>
            <person name="Zhao L."/>
            <person name="Wei J."/>
            <person name="Que T."/>
            <person name="Du C."/>
            <person name="Cheng J."/>
            <person name="Dai P."/>
            <person name="Han X."/>
            <person name="Huang E."/>
            <person name="Gao Y."/>
            <person name="Liu J."/>
            <person name="Shao H."/>
            <person name="Ye R."/>
            <person name="Li L."/>
            <person name="Wei W."/>
            <person name="Wang X."/>
            <person name="Wang C."/>
            <person name="Yang T."/>
            <person name="Huo Q."/>
            <person name="Li W."/>
            <person name="Guo W."/>
            <person name="Chen H."/>
            <person name="Zhou L."/>
            <person name="Ni X."/>
            <person name="Tian J."/>
            <person name="Zhou Y."/>
            <person name="Sheng Y."/>
            <person name="Liu T."/>
            <person name="Pan Y."/>
            <person name="Xia L."/>
            <person name="Li J."/>
            <person name="Zhao F."/>
            <person name="Cao W."/>
        </authorList>
    </citation>
    <scope>NUCLEOTIDE SEQUENCE</scope>
    <source>
        <strain evidence="1">Dsil-2018</strain>
    </source>
</reference>
<organism evidence="1 2">
    <name type="scientific">Dermacentor silvarum</name>
    <name type="common">Tick</name>
    <dbReference type="NCBI Taxonomy" id="543639"/>
    <lineage>
        <taxon>Eukaryota</taxon>
        <taxon>Metazoa</taxon>
        <taxon>Ecdysozoa</taxon>
        <taxon>Arthropoda</taxon>
        <taxon>Chelicerata</taxon>
        <taxon>Arachnida</taxon>
        <taxon>Acari</taxon>
        <taxon>Parasitiformes</taxon>
        <taxon>Ixodida</taxon>
        <taxon>Ixodoidea</taxon>
        <taxon>Ixodidae</taxon>
        <taxon>Rhipicephalinae</taxon>
        <taxon>Dermacentor</taxon>
    </lineage>
</organism>
<protein>
    <submittedName>
        <fullName evidence="1">Uncharacterized protein</fullName>
    </submittedName>
</protein>
<accession>A0ACB8CRH7</accession>
<dbReference type="EMBL" id="CM023474">
    <property type="protein sequence ID" value="KAH7949630.1"/>
    <property type="molecule type" value="Genomic_DNA"/>
</dbReference>
<sequence>MAPIRKKKKQCLFADVLLESDSEEVWFFSESGSEDTEQHIFSESSDYDDNSVSTCRQWTPIDVKNPPSPPPRFVFTATPGIKVPMTEDENCVQYYYRKSGNLCCAVQ</sequence>
<gene>
    <name evidence="1" type="ORF">HPB49_012833</name>
</gene>
<proteinExistence type="predicted"/>
<dbReference type="Proteomes" id="UP000821865">
    <property type="component" value="Chromosome 5"/>
</dbReference>
<comment type="caution">
    <text evidence="1">The sequence shown here is derived from an EMBL/GenBank/DDBJ whole genome shotgun (WGS) entry which is preliminary data.</text>
</comment>
<name>A0ACB8CRH7_DERSI</name>